<dbReference type="Gene3D" id="3.30.390.30">
    <property type="match status" value="1"/>
</dbReference>
<comment type="similarity">
    <text evidence="2">Belongs to the FAD-dependent oxidoreductase family.</text>
</comment>
<evidence type="ECO:0000256" key="3">
    <source>
        <dbReference type="ARBA" id="ARBA00022630"/>
    </source>
</evidence>
<dbReference type="Pfam" id="PF07992">
    <property type="entry name" value="Pyr_redox_2"/>
    <property type="match status" value="1"/>
</dbReference>
<sequence length="590" mass="64691">MATIVITTSLMRHSVAFYASTRRPRFLLPQSLIPPVPLNFALRMMSFLSKVTGSTAVSEDDDVVEGFVCNEADIGENEMKAIEMDGGKVLLVKQKGQLSAIGNRCSHYGAMLNNGALGDGRVRCPWHGACFNVLTGDIEDFPGQDSLPCFKVTVENGKVKVRAKRSELQSGKRTRPMVRKTNDDERTFVVVGGGPSGAICAETLRQEGFTGRVVMINKEPCLPYDRILVSKTMDFELQKKLLRDEKFYEQNEIETMTSTEVTAVNSKDRELSLSNGYKIRYDKMYIATGSKPRKPAIDGVDLPSVYVLRSNDDAKAVNAELGPDKHVVVLGVSFIGLEAAAYCVNKVAKVTVIGRGSVPLKESFGQEVGARVMEMFKEKGVEFVMNSGIKRCIGDDDKKLTSVELMDGTIVKADICIMGVGSTLYTSFLENSGIELNQNGSIDTNQYLESNVAGIYVGGDIANAPVYCNNNELATIGHYPLAQYHGKIAALNMVGKQTELKAVPYFWTMLFGKGFRYTGYGMPHETIIEGDLKQLSFVAFYLDAERKVIGMASCGRDPVVSQFAEFLSQGKTLHSDQLSPDPFAWTKASA</sequence>
<dbReference type="CDD" id="cd03478">
    <property type="entry name" value="Rieske_AIFL_N"/>
    <property type="match status" value="1"/>
</dbReference>
<proteinExistence type="inferred from homology"/>
<dbReference type="InterPro" id="IPR023753">
    <property type="entry name" value="FAD/NAD-binding_dom"/>
</dbReference>
<dbReference type="GO" id="GO:0016651">
    <property type="term" value="F:oxidoreductase activity, acting on NAD(P)H"/>
    <property type="evidence" value="ECO:0007669"/>
    <property type="project" value="TreeGrafter"/>
</dbReference>
<keyword evidence="4" id="KW-0001">2Fe-2S</keyword>
<dbReference type="GO" id="GO:0046872">
    <property type="term" value="F:metal ion binding"/>
    <property type="evidence" value="ECO:0007669"/>
    <property type="project" value="UniProtKB-KW"/>
</dbReference>
<dbReference type="GO" id="GO:0051537">
    <property type="term" value="F:2 iron, 2 sulfur cluster binding"/>
    <property type="evidence" value="ECO:0007669"/>
    <property type="project" value="UniProtKB-KW"/>
</dbReference>
<dbReference type="SUPFAM" id="SSF51905">
    <property type="entry name" value="FAD/NAD(P)-binding domain"/>
    <property type="match status" value="1"/>
</dbReference>
<dbReference type="FunFam" id="2.102.10.10:FF:000003">
    <property type="entry name" value="apoptosis-inducing factor 3 isoform X2"/>
    <property type="match status" value="1"/>
</dbReference>
<comment type="cofactor">
    <cofactor evidence="1">
        <name>FAD</name>
        <dbReference type="ChEBI" id="CHEBI:57692"/>
    </cofactor>
</comment>
<dbReference type="Pfam" id="PF00355">
    <property type="entry name" value="Rieske"/>
    <property type="match status" value="1"/>
</dbReference>
<dbReference type="PANTHER" id="PTHR43557:SF2">
    <property type="entry name" value="RIESKE DOMAIN-CONTAINING PROTEIN-RELATED"/>
    <property type="match status" value="1"/>
</dbReference>
<dbReference type="InterPro" id="IPR036188">
    <property type="entry name" value="FAD/NAD-bd_sf"/>
</dbReference>
<dbReference type="AlphaFoldDB" id="A0A8D8H3B8"/>
<evidence type="ECO:0000256" key="9">
    <source>
        <dbReference type="ARBA" id="ARBA00023014"/>
    </source>
</evidence>
<dbReference type="Gene3D" id="3.50.50.60">
    <property type="entry name" value="FAD/NAD(P)-binding domain"/>
    <property type="match status" value="2"/>
</dbReference>
<dbReference type="EMBL" id="HBUE01195565">
    <property type="protein sequence ID" value="CAG6527459.1"/>
    <property type="molecule type" value="Transcribed_RNA"/>
</dbReference>
<evidence type="ECO:0000256" key="6">
    <source>
        <dbReference type="ARBA" id="ARBA00022827"/>
    </source>
</evidence>
<dbReference type="InterPro" id="IPR017941">
    <property type="entry name" value="Rieske_2Fe-2S"/>
</dbReference>
<evidence type="ECO:0000313" key="11">
    <source>
        <dbReference type="EMBL" id="CAG6527459.1"/>
    </source>
</evidence>
<dbReference type="PRINTS" id="PR00411">
    <property type="entry name" value="PNDRDTASEI"/>
</dbReference>
<reference evidence="11" key="1">
    <citation type="submission" date="2021-05" db="EMBL/GenBank/DDBJ databases">
        <authorList>
            <person name="Alioto T."/>
            <person name="Alioto T."/>
            <person name="Gomez Garrido J."/>
        </authorList>
    </citation>
    <scope>NUCLEOTIDE SEQUENCE</scope>
</reference>
<dbReference type="SUPFAM" id="SSF55424">
    <property type="entry name" value="FAD/NAD-linked reductases, dimerisation (C-terminal) domain"/>
    <property type="match status" value="1"/>
</dbReference>
<keyword evidence="7" id="KW-0560">Oxidoreductase</keyword>
<keyword evidence="3" id="KW-0285">Flavoprotein</keyword>
<dbReference type="PROSITE" id="PS51296">
    <property type="entry name" value="RIESKE"/>
    <property type="match status" value="1"/>
</dbReference>
<name>A0A8D8H3B8_CULPI</name>
<evidence type="ECO:0000256" key="4">
    <source>
        <dbReference type="ARBA" id="ARBA00022714"/>
    </source>
</evidence>
<dbReference type="SUPFAM" id="SSF50022">
    <property type="entry name" value="ISP domain"/>
    <property type="match status" value="1"/>
</dbReference>
<keyword evidence="9" id="KW-0411">Iron-sulfur</keyword>
<keyword evidence="5" id="KW-0479">Metal-binding</keyword>
<evidence type="ECO:0000256" key="8">
    <source>
        <dbReference type="ARBA" id="ARBA00023004"/>
    </source>
</evidence>
<dbReference type="InterPro" id="IPR050446">
    <property type="entry name" value="FAD-oxidoreductase/Apoptosis"/>
</dbReference>
<accession>A0A8D8H3B8</accession>
<protein>
    <submittedName>
        <fullName evidence="11">Apoptosis-inducing factor 3</fullName>
    </submittedName>
</protein>
<evidence type="ECO:0000259" key="10">
    <source>
        <dbReference type="PROSITE" id="PS51296"/>
    </source>
</evidence>
<evidence type="ECO:0000256" key="5">
    <source>
        <dbReference type="ARBA" id="ARBA00022723"/>
    </source>
</evidence>
<feature type="domain" description="Rieske" evidence="10">
    <location>
        <begin position="66"/>
        <end position="161"/>
    </location>
</feature>
<keyword evidence="6" id="KW-0274">FAD</keyword>
<dbReference type="GO" id="GO:0005737">
    <property type="term" value="C:cytoplasm"/>
    <property type="evidence" value="ECO:0007669"/>
    <property type="project" value="TreeGrafter"/>
</dbReference>
<keyword evidence="8" id="KW-0408">Iron</keyword>
<dbReference type="InterPro" id="IPR016156">
    <property type="entry name" value="FAD/NAD-linked_Rdtase_dimer_sf"/>
</dbReference>
<dbReference type="Gene3D" id="2.102.10.10">
    <property type="entry name" value="Rieske [2Fe-2S] iron-sulphur domain"/>
    <property type="match status" value="1"/>
</dbReference>
<dbReference type="InterPro" id="IPR036922">
    <property type="entry name" value="Rieske_2Fe-2S_sf"/>
</dbReference>
<evidence type="ECO:0000256" key="2">
    <source>
        <dbReference type="ARBA" id="ARBA00006442"/>
    </source>
</evidence>
<evidence type="ECO:0000256" key="1">
    <source>
        <dbReference type="ARBA" id="ARBA00001974"/>
    </source>
</evidence>
<dbReference type="PRINTS" id="PR00368">
    <property type="entry name" value="FADPNR"/>
</dbReference>
<organism evidence="11">
    <name type="scientific">Culex pipiens</name>
    <name type="common">House mosquito</name>
    <dbReference type="NCBI Taxonomy" id="7175"/>
    <lineage>
        <taxon>Eukaryota</taxon>
        <taxon>Metazoa</taxon>
        <taxon>Ecdysozoa</taxon>
        <taxon>Arthropoda</taxon>
        <taxon>Hexapoda</taxon>
        <taxon>Insecta</taxon>
        <taxon>Pterygota</taxon>
        <taxon>Neoptera</taxon>
        <taxon>Endopterygota</taxon>
        <taxon>Diptera</taxon>
        <taxon>Nematocera</taxon>
        <taxon>Culicoidea</taxon>
        <taxon>Culicidae</taxon>
        <taxon>Culicinae</taxon>
        <taxon>Culicini</taxon>
        <taxon>Culex</taxon>
        <taxon>Culex</taxon>
    </lineage>
</organism>
<evidence type="ECO:0000256" key="7">
    <source>
        <dbReference type="ARBA" id="ARBA00023002"/>
    </source>
</evidence>
<dbReference type="EMBL" id="HBUE01301556">
    <property type="protein sequence ID" value="CAG6579181.1"/>
    <property type="molecule type" value="Transcribed_RNA"/>
</dbReference>
<dbReference type="PANTHER" id="PTHR43557">
    <property type="entry name" value="APOPTOSIS-INDUCING FACTOR 1"/>
    <property type="match status" value="1"/>
</dbReference>